<dbReference type="InParanoid" id="A0A165H9S1"/>
<sequence>MPPRGQKRKRSECLCDGVDLVAEPTVLCDSCRKWFHFSCIGLREMDAEDMAEYICPRCSEKTNRTTQMFWDYTTLVDAIPGLPQHPESISTNDGDEDDLYVKTYTGRPISKAANDEDEESEESLSSDDNYSDGSDERKGSSQVRTAVYITNRVFIDFDQLPSSRAAIRAPSRAHQVISHGSTRRSTGRIEEQQRQWTTPDSAMSARREGTASISNDPVRKYCYEKLLEVILPMFEEHFVDHKLAHGVSVPGTLFQTTRESPETSPPVRSPQSAAIAYVGDLEQHLHETFAEFDEKKGKTVAAAKYRERFRTLNFNLSQRDRVLLRRRIGSSELPAEDLAMMSSADLANEERQHEMEIARRESLQYSILEAPAVPTAKITHKGEEVIEAFSAYEARRSDELSEEERLRSPRPRVRSQSVDFLYAKETDSSGQGLSTVDALVAMTGAAIGPEEPSPSLGSLSDGVPPETTSAVLQKVARPDNLDIQKVQETSRPVPSARPPLSPVTPSHPNFSLNTIWSMDNDSRDRQASVVEHLELELDGDSDPVQEEFLDLMDDGDLEVLLAPEEENHGALREDNAGLPVRTRAPPIEVWKGEILMPMDPAPPISCYVVARQVGGPKLAKDHMAWDLLFTSATIRIEGRVPVPSSTEYLLNMRMSANKELVAIALSPRSASDENSFGQLFEFLYSRRRHGIAFPWGTKSTDTAIGKDLYLVPLKANDPLPEFVQLLNHLELPIQRLEDVLLGVFVLYRAQLSRLQQVSAARNTEAMTEPAPASLAWPSLPLSAPRPEMMATAPATSVAGVTQDIARLTPEQLRLVQSLIEQAGLVSSGLCVPPPTSGLCVPPPIMPSSDVVGEAAYQGVAQVASNATLVPHLRDQAPTPRLLRGTYRAAELYSPSDTDPGYSTESWNRDAGSAGVRTLSPSHASTTERERFERRDSKRSRAFDRPRDAGWGTRGRGREN</sequence>
<feature type="region of interest" description="Disordered" evidence="8">
    <location>
        <begin position="485"/>
        <end position="507"/>
    </location>
</feature>
<dbReference type="InterPro" id="IPR012921">
    <property type="entry name" value="SPOC_C"/>
</dbReference>
<dbReference type="GO" id="GO:0031440">
    <property type="term" value="P:regulation of mRNA 3'-end processing"/>
    <property type="evidence" value="ECO:0007669"/>
    <property type="project" value="TreeGrafter"/>
</dbReference>
<feature type="region of interest" description="Disordered" evidence="8">
    <location>
        <begin position="106"/>
        <end position="141"/>
    </location>
</feature>
<feature type="domain" description="PHD-type" evidence="9">
    <location>
        <begin position="10"/>
        <end position="61"/>
    </location>
</feature>
<dbReference type="OrthoDB" id="436852at2759"/>
<evidence type="ECO:0000256" key="2">
    <source>
        <dbReference type="ARBA" id="ARBA00011050"/>
    </source>
</evidence>
<dbReference type="GO" id="GO:0006368">
    <property type="term" value="P:transcription elongation by RNA polymerase II"/>
    <property type="evidence" value="ECO:0007669"/>
    <property type="project" value="TreeGrafter"/>
</dbReference>
<dbReference type="InterPro" id="IPR013083">
    <property type="entry name" value="Znf_RING/FYVE/PHD"/>
</dbReference>
<dbReference type="InterPro" id="IPR011011">
    <property type="entry name" value="Znf_FYVE_PHD"/>
</dbReference>
<evidence type="ECO:0000256" key="3">
    <source>
        <dbReference type="ARBA" id="ARBA00021616"/>
    </source>
</evidence>
<dbReference type="GO" id="GO:0001139">
    <property type="term" value="F:RNA polymerase II complex recruiting activity"/>
    <property type="evidence" value="ECO:0007669"/>
    <property type="project" value="TreeGrafter"/>
</dbReference>
<evidence type="ECO:0000313" key="12">
    <source>
        <dbReference type="Proteomes" id="UP000076842"/>
    </source>
</evidence>
<dbReference type="PANTHER" id="PTHR11477">
    <property type="entry name" value="TRANSCRIPTION FACTOR S-II ZINC FINGER DOMAIN-CONTAINING PROTEIN"/>
    <property type="match status" value="1"/>
</dbReference>
<keyword evidence="5 7" id="KW-0863">Zinc-finger</keyword>
<feature type="domain" description="TFIIS central" evidence="10">
    <location>
        <begin position="218"/>
        <end position="374"/>
    </location>
</feature>
<feature type="compositionally biased region" description="Polar residues" evidence="8">
    <location>
        <begin position="894"/>
        <end position="905"/>
    </location>
</feature>
<feature type="compositionally biased region" description="Acidic residues" evidence="8">
    <location>
        <begin position="115"/>
        <end position="125"/>
    </location>
</feature>
<evidence type="ECO:0000256" key="5">
    <source>
        <dbReference type="ARBA" id="ARBA00022771"/>
    </source>
</evidence>
<dbReference type="GO" id="GO:0031564">
    <property type="term" value="P:transcription antitermination"/>
    <property type="evidence" value="ECO:0007669"/>
    <property type="project" value="TreeGrafter"/>
</dbReference>
<dbReference type="GO" id="GO:0008270">
    <property type="term" value="F:zinc ion binding"/>
    <property type="evidence" value="ECO:0007669"/>
    <property type="project" value="UniProtKB-KW"/>
</dbReference>
<evidence type="ECO:0000256" key="8">
    <source>
        <dbReference type="SAM" id="MobiDB-lite"/>
    </source>
</evidence>
<dbReference type="GO" id="GO:0005634">
    <property type="term" value="C:nucleus"/>
    <property type="evidence" value="ECO:0007669"/>
    <property type="project" value="TreeGrafter"/>
</dbReference>
<dbReference type="PROSITE" id="PS50016">
    <property type="entry name" value="ZF_PHD_2"/>
    <property type="match status" value="1"/>
</dbReference>
<dbReference type="Proteomes" id="UP000076842">
    <property type="component" value="Unassembled WGS sequence"/>
</dbReference>
<dbReference type="Pfam" id="PF07500">
    <property type="entry name" value="TFIIS_M"/>
    <property type="match status" value="1"/>
</dbReference>
<dbReference type="Pfam" id="PF00628">
    <property type="entry name" value="PHD"/>
    <property type="match status" value="1"/>
</dbReference>
<dbReference type="Gene3D" id="3.30.40.10">
    <property type="entry name" value="Zinc/RING finger domain, C3HC4 (zinc finger)"/>
    <property type="match status" value="1"/>
</dbReference>
<dbReference type="InterPro" id="IPR001965">
    <property type="entry name" value="Znf_PHD"/>
</dbReference>
<dbReference type="InterPro" id="IPR019786">
    <property type="entry name" value="Zinc_finger_PHD-type_CS"/>
</dbReference>
<dbReference type="STRING" id="1353952.A0A165H9S1"/>
<dbReference type="InterPro" id="IPR036575">
    <property type="entry name" value="TFIIS_cen_dom_sf"/>
</dbReference>
<dbReference type="InterPro" id="IPR019787">
    <property type="entry name" value="Znf_PHD-finger"/>
</dbReference>
<feature type="region of interest" description="Disordered" evidence="8">
    <location>
        <begin position="891"/>
        <end position="959"/>
    </location>
</feature>
<dbReference type="GO" id="GO:0006362">
    <property type="term" value="P:transcription elongation by RNA polymerase I"/>
    <property type="evidence" value="ECO:0007669"/>
    <property type="project" value="TreeGrafter"/>
</dbReference>
<feature type="region of interest" description="Disordered" evidence="8">
    <location>
        <begin position="171"/>
        <end position="211"/>
    </location>
</feature>
<dbReference type="AlphaFoldDB" id="A0A165H9S1"/>
<reference evidence="11 12" key="1">
    <citation type="journal article" date="2016" name="Mol. Biol. Evol.">
        <title>Comparative Genomics of Early-Diverging Mushroom-Forming Fungi Provides Insights into the Origins of Lignocellulose Decay Capabilities.</title>
        <authorList>
            <person name="Nagy L.G."/>
            <person name="Riley R."/>
            <person name="Tritt A."/>
            <person name="Adam C."/>
            <person name="Daum C."/>
            <person name="Floudas D."/>
            <person name="Sun H."/>
            <person name="Yadav J.S."/>
            <person name="Pangilinan J."/>
            <person name="Larsson K.H."/>
            <person name="Matsuura K."/>
            <person name="Barry K."/>
            <person name="Labutti K."/>
            <person name="Kuo R."/>
            <person name="Ohm R.A."/>
            <person name="Bhattacharya S.S."/>
            <person name="Shirouzu T."/>
            <person name="Yoshinaga Y."/>
            <person name="Martin F.M."/>
            <person name="Grigoriev I.V."/>
            <person name="Hibbett D.S."/>
        </authorList>
    </citation>
    <scope>NUCLEOTIDE SEQUENCE [LARGE SCALE GENOMIC DNA]</scope>
    <source>
        <strain evidence="11 12">HHB12733</strain>
    </source>
</reference>
<comment type="function">
    <text evidence="1">Negative regulator of transcription elongation.</text>
</comment>
<dbReference type="SUPFAM" id="SSF46942">
    <property type="entry name" value="Elongation factor TFIIS domain 2"/>
    <property type="match status" value="1"/>
</dbReference>
<keyword evidence="6" id="KW-0862">Zinc</keyword>
<keyword evidence="4" id="KW-0479">Metal-binding</keyword>
<dbReference type="InterPro" id="IPR003618">
    <property type="entry name" value="TFIIS_cen_dom"/>
</dbReference>
<proteinExistence type="inferred from homology"/>
<dbReference type="EMBL" id="KV423944">
    <property type="protein sequence ID" value="KZT59026.1"/>
    <property type="molecule type" value="Genomic_DNA"/>
</dbReference>
<dbReference type="PANTHER" id="PTHR11477:SF11">
    <property type="entry name" value="TRANSCRIPTION FACTOR BYE1"/>
    <property type="match status" value="1"/>
</dbReference>
<dbReference type="GO" id="GO:0000977">
    <property type="term" value="F:RNA polymerase II transcription regulatory region sequence-specific DNA binding"/>
    <property type="evidence" value="ECO:0007669"/>
    <property type="project" value="TreeGrafter"/>
</dbReference>
<name>A0A165H9S1_9BASI</name>
<dbReference type="PROSITE" id="PS01359">
    <property type="entry name" value="ZF_PHD_1"/>
    <property type="match status" value="1"/>
</dbReference>
<evidence type="ECO:0000256" key="6">
    <source>
        <dbReference type="ARBA" id="ARBA00022833"/>
    </source>
</evidence>
<dbReference type="SMART" id="SM00249">
    <property type="entry name" value="PHD"/>
    <property type="match status" value="1"/>
</dbReference>
<dbReference type="FunCoup" id="A0A165H9S1">
    <property type="interactions" value="175"/>
</dbReference>
<evidence type="ECO:0000259" key="9">
    <source>
        <dbReference type="PROSITE" id="PS50016"/>
    </source>
</evidence>
<evidence type="ECO:0000256" key="7">
    <source>
        <dbReference type="PROSITE-ProRule" id="PRU00146"/>
    </source>
</evidence>
<dbReference type="PROSITE" id="PS51321">
    <property type="entry name" value="TFIIS_CENTRAL"/>
    <property type="match status" value="1"/>
</dbReference>
<keyword evidence="12" id="KW-1185">Reference proteome</keyword>
<evidence type="ECO:0000313" key="11">
    <source>
        <dbReference type="EMBL" id="KZT59026.1"/>
    </source>
</evidence>
<dbReference type="CDD" id="cd21538">
    <property type="entry name" value="SPOC_TFIIS"/>
    <property type="match status" value="1"/>
</dbReference>
<organism evidence="11 12">
    <name type="scientific">Calocera cornea HHB12733</name>
    <dbReference type="NCBI Taxonomy" id="1353952"/>
    <lineage>
        <taxon>Eukaryota</taxon>
        <taxon>Fungi</taxon>
        <taxon>Dikarya</taxon>
        <taxon>Basidiomycota</taxon>
        <taxon>Agaricomycotina</taxon>
        <taxon>Dacrymycetes</taxon>
        <taxon>Dacrymycetales</taxon>
        <taxon>Dacrymycetaceae</taxon>
        <taxon>Calocera</taxon>
    </lineage>
</organism>
<evidence type="ECO:0000259" key="10">
    <source>
        <dbReference type="PROSITE" id="PS51321"/>
    </source>
</evidence>
<gene>
    <name evidence="11" type="ORF">CALCODRAFT_211768</name>
</gene>
<protein>
    <recommendedName>
        <fullName evidence="3">Transcription factor BYE1</fullName>
    </recommendedName>
</protein>
<comment type="similarity">
    <text evidence="2">Belongs to the BYE1 family.</text>
</comment>
<dbReference type="SUPFAM" id="SSF57903">
    <property type="entry name" value="FYVE/PHD zinc finger"/>
    <property type="match status" value="1"/>
</dbReference>
<evidence type="ECO:0000256" key="4">
    <source>
        <dbReference type="ARBA" id="ARBA00022723"/>
    </source>
</evidence>
<dbReference type="Gene3D" id="1.10.472.30">
    <property type="entry name" value="Transcription elongation factor S-II, central domain"/>
    <property type="match status" value="1"/>
</dbReference>
<dbReference type="Pfam" id="PF07744">
    <property type="entry name" value="SPOC"/>
    <property type="match status" value="1"/>
</dbReference>
<accession>A0A165H9S1</accession>
<evidence type="ECO:0000256" key="1">
    <source>
        <dbReference type="ARBA" id="ARBA00002311"/>
    </source>
</evidence>
<feature type="compositionally biased region" description="Basic and acidic residues" evidence="8">
    <location>
        <begin position="925"/>
        <end position="947"/>
    </location>
</feature>